<dbReference type="RefSeq" id="WP_380850333.1">
    <property type="nucleotide sequence ID" value="NZ_JBHSKM010000005.1"/>
</dbReference>
<dbReference type="Proteomes" id="UP001596263">
    <property type="component" value="Unassembled WGS sequence"/>
</dbReference>
<evidence type="ECO:0000256" key="1">
    <source>
        <dbReference type="SAM" id="MobiDB-lite"/>
    </source>
</evidence>
<protein>
    <submittedName>
        <fullName evidence="2">Uncharacterized protein</fullName>
    </submittedName>
</protein>
<accession>A0ABW0CHP7</accession>
<proteinExistence type="predicted"/>
<evidence type="ECO:0000313" key="3">
    <source>
        <dbReference type="Proteomes" id="UP001596263"/>
    </source>
</evidence>
<sequence length="467" mass="52243">MATEPELTPLFDFLCEHSTSKSRVMALIGPYHGSRSLTGVLTCKDKNHAYQAVQLLRRALASRDTAAVEEDLHALTSALPEAPASSLRTATAHAASGTWPTPAGTTFFPPDENLGEDEETHGDENATSPESETPDGARLKDLRGKVVRIAHLREFHITDEDALIRAAMDEGWEPLPASELDEDDPRDLIGAVMTLTESGGWITGADALEDQSEARLLRVEDGDELTDWSPVPVTTHFHHGWRLHRLASNTPIEEEQQPDLVALFPVKECSCEDEECEDCSWQLTPRTADLLLTSLSVLADQAYDDADELRDQPVTKQRPGNWELFTRLPSLTWSADRSWRRRMARAFDDLSDELEHGRWPQPSCTAEEMALHLAIEDAPSHLDAIDTSDTAHTHLPEYRDDYDWDACSDLFFQDHDVLMLFDARLDGIEDPDGDVNQHLGMGDLRAAAWFESFGYPPARDPKRGFRR</sequence>
<name>A0ABW0CHP7_STRCD</name>
<gene>
    <name evidence="2" type="ORF">ACFPQ9_10655</name>
</gene>
<organism evidence="2 3">
    <name type="scientific">Streptomyces coerulescens</name>
    <dbReference type="NCBI Taxonomy" id="29304"/>
    <lineage>
        <taxon>Bacteria</taxon>
        <taxon>Bacillati</taxon>
        <taxon>Actinomycetota</taxon>
        <taxon>Actinomycetes</taxon>
        <taxon>Kitasatosporales</taxon>
        <taxon>Streptomycetaceae</taxon>
        <taxon>Streptomyces</taxon>
    </lineage>
</organism>
<feature type="region of interest" description="Disordered" evidence="1">
    <location>
        <begin position="95"/>
        <end position="139"/>
    </location>
</feature>
<keyword evidence="3" id="KW-1185">Reference proteome</keyword>
<dbReference type="EMBL" id="JBHSKM010000005">
    <property type="protein sequence ID" value="MFC5214285.1"/>
    <property type="molecule type" value="Genomic_DNA"/>
</dbReference>
<evidence type="ECO:0000313" key="2">
    <source>
        <dbReference type="EMBL" id="MFC5214285.1"/>
    </source>
</evidence>
<reference evidence="3" key="1">
    <citation type="journal article" date="2019" name="Int. J. Syst. Evol. Microbiol.">
        <title>The Global Catalogue of Microorganisms (GCM) 10K type strain sequencing project: providing services to taxonomists for standard genome sequencing and annotation.</title>
        <authorList>
            <consortium name="The Broad Institute Genomics Platform"/>
            <consortium name="The Broad Institute Genome Sequencing Center for Infectious Disease"/>
            <person name="Wu L."/>
            <person name="Ma J."/>
        </authorList>
    </citation>
    <scope>NUCLEOTIDE SEQUENCE [LARGE SCALE GENOMIC DNA]</scope>
    <source>
        <strain evidence="3">KCTC 42586</strain>
    </source>
</reference>
<comment type="caution">
    <text evidence="2">The sequence shown here is derived from an EMBL/GenBank/DDBJ whole genome shotgun (WGS) entry which is preliminary data.</text>
</comment>